<proteinExistence type="predicted"/>
<dbReference type="Proteomes" id="UP001341840">
    <property type="component" value="Unassembled WGS sequence"/>
</dbReference>
<comment type="caution">
    <text evidence="2">The sequence shown here is derived from an EMBL/GenBank/DDBJ whole genome shotgun (WGS) entry which is preliminary data.</text>
</comment>
<dbReference type="EMBL" id="JASCZI010060579">
    <property type="protein sequence ID" value="MED6134186.1"/>
    <property type="molecule type" value="Genomic_DNA"/>
</dbReference>
<evidence type="ECO:0000313" key="2">
    <source>
        <dbReference type="EMBL" id="MED6134186.1"/>
    </source>
</evidence>
<feature type="compositionally biased region" description="Polar residues" evidence="1">
    <location>
        <begin position="1"/>
        <end position="18"/>
    </location>
</feature>
<keyword evidence="3" id="KW-1185">Reference proteome</keyword>
<organism evidence="2 3">
    <name type="scientific">Stylosanthes scabra</name>
    <dbReference type="NCBI Taxonomy" id="79078"/>
    <lineage>
        <taxon>Eukaryota</taxon>
        <taxon>Viridiplantae</taxon>
        <taxon>Streptophyta</taxon>
        <taxon>Embryophyta</taxon>
        <taxon>Tracheophyta</taxon>
        <taxon>Spermatophyta</taxon>
        <taxon>Magnoliopsida</taxon>
        <taxon>eudicotyledons</taxon>
        <taxon>Gunneridae</taxon>
        <taxon>Pentapetalae</taxon>
        <taxon>rosids</taxon>
        <taxon>fabids</taxon>
        <taxon>Fabales</taxon>
        <taxon>Fabaceae</taxon>
        <taxon>Papilionoideae</taxon>
        <taxon>50 kb inversion clade</taxon>
        <taxon>dalbergioids sensu lato</taxon>
        <taxon>Dalbergieae</taxon>
        <taxon>Pterocarpus clade</taxon>
        <taxon>Stylosanthes</taxon>
    </lineage>
</organism>
<accession>A0ABU6SD61</accession>
<protein>
    <submittedName>
        <fullName evidence="2">Uncharacterized protein</fullName>
    </submittedName>
</protein>
<name>A0ABU6SD61_9FABA</name>
<sequence>MTPSSPIVTDSLDQSTPAETLDNDLQGIHTNLTMELEEEYAVPSWLEQELKGLEEAANQLTGEFNQPSRLKIQKIPRHLSEREEFRKYYEPEIISIGPVHLRKAVQGSMGSHVS</sequence>
<feature type="region of interest" description="Disordered" evidence="1">
    <location>
        <begin position="1"/>
        <end position="23"/>
    </location>
</feature>
<evidence type="ECO:0000313" key="3">
    <source>
        <dbReference type="Proteomes" id="UP001341840"/>
    </source>
</evidence>
<reference evidence="2 3" key="1">
    <citation type="journal article" date="2023" name="Plants (Basel)">
        <title>Bridging the Gap: Combining Genomics and Transcriptomics Approaches to Understand Stylosanthes scabra, an Orphan Legume from the Brazilian Caatinga.</title>
        <authorList>
            <person name="Ferreira-Neto J.R.C."/>
            <person name="da Silva M.D."/>
            <person name="Binneck E."/>
            <person name="de Melo N.F."/>
            <person name="da Silva R.H."/>
            <person name="de Melo A.L.T.M."/>
            <person name="Pandolfi V."/>
            <person name="Bustamante F.O."/>
            <person name="Brasileiro-Vidal A.C."/>
            <person name="Benko-Iseppon A.M."/>
        </authorList>
    </citation>
    <scope>NUCLEOTIDE SEQUENCE [LARGE SCALE GENOMIC DNA]</scope>
    <source>
        <tissue evidence="2">Leaves</tissue>
    </source>
</reference>
<evidence type="ECO:0000256" key="1">
    <source>
        <dbReference type="SAM" id="MobiDB-lite"/>
    </source>
</evidence>
<gene>
    <name evidence="2" type="ORF">PIB30_034888</name>
</gene>